<keyword evidence="3" id="KW-1185">Reference proteome</keyword>
<dbReference type="EMBL" id="JAGMWT010000015">
    <property type="protein sequence ID" value="KAH7116263.1"/>
    <property type="molecule type" value="Genomic_DNA"/>
</dbReference>
<sequence>MVGDGSHPSLVSRIGQRLKLRKSRKINEAPVKLQKRTLQQTANPQDDINELGEREYSIFSEASTLVGQKDHTDMIHGLAHHDSFDSLIEGVREGIQLEEGVALSPEELERLHEISRHNKAMLRQVPESIWDLIFGMLDPADIAHLAISSKVFLEKLAHNPFVVLALPENLQYRNRFLSHMDRRFPGHLLCFKCGSYHLRRNLGSEKLKADFVNNPLYHCPNAQNSVLPRMRLTHGRELPYSFIQLATRHANFSEHHGIAPNSLSRRWKDPKSGWSHLTRYMVHDGRLLMRVRSQVFARPSLTATGERMLLYDRGEYVPYFSVCAHWMDGELMRIVKCALSHIPEPRQSFRQQIHEPHKIKEWLINPGFMARLCDDCRPARRCPECPTEYLVEVNLAEDKTDPINRFKHLLVVTRWSDLGNGSSPTASPEYCAINGIKSDYDSFTSVGRRAVAGIFESKTSGTIPGQRMISLNPKNEKKGEAGHGWY</sequence>
<protein>
    <recommendedName>
        <fullName evidence="4">F-box domain-containing protein</fullName>
    </recommendedName>
</protein>
<dbReference type="Proteomes" id="UP000700596">
    <property type="component" value="Unassembled WGS sequence"/>
</dbReference>
<evidence type="ECO:0000256" key="1">
    <source>
        <dbReference type="SAM" id="MobiDB-lite"/>
    </source>
</evidence>
<accession>A0A9P9DBK6</accession>
<proteinExistence type="predicted"/>
<feature type="region of interest" description="Disordered" evidence="1">
    <location>
        <begin position="465"/>
        <end position="486"/>
    </location>
</feature>
<organism evidence="2 3">
    <name type="scientific">Dendryphion nanum</name>
    <dbReference type="NCBI Taxonomy" id="256645"/>
    <lineage>
        <taxon>Eukaryota</taxon>
        <taxon>Fungi</taxon>
        <taxon>Dikarya</taxon>
        <taxon>Ascomycota</taxon>
        <taxon>Pezizomycotina</taxon>
        <taxon>Dothideomycetes</taxon>
        <taxon>Pleosporomycetidae</taxon>
        <taxon>Pleosporales</taxon>
        <taxon>Torulaceae</taxon>
        <taxon>Dendryphion</taxon>
    </lineage>
</organism>
<evidence type="ECO:0000313" key="3">
    <source>
        <dbReference type="Proteomes" id="UP000700596"/>
    </source>
</evidence>
<feature type="compositionally biased region" description="Basic and acidic residues" evidence="1">
    <location>
        <begin position="474"/>
        <end position="486"/>
    </location>
</feature>
<dbReference type="OrthoDB" id="3912356at2759"/>
<reference evidence="2" key="1">
    <citation type="journal article" date="2021" name="Nat. Commun.">
        <title>Genetic determinants of endophytism in the Arabidopsis root mycobiome.</title>
        <authorList>
            <person name="Mesny F."/>
            <person name="Miyauchi S."/>
            <person name="Thiergart T."/>
            <person name="Pickel B."/>
            <person name="Atanasova L."/>
            <person name="Karlsson M."/>
            <person name="Huettel B."/>
            <person name="Barry K.W."/>
            <person name="Haridas S."/>
            <person name="Chen C."/>
            <person name="Bauer D."/>
            <person name="Andreopoulos W."/>
            <person name="Pangilinan J."/>
            <person name="LaButti K."/>
            <person name="Riley R."/>
            <person name="Lipzen A."/>
            <person name="Clum A."/>
            <person name="Drula E."/>
            <person name="Henrissat B."/>
            <person name="Kohler A."/>
            <person name="Grigoriev I.V."/>
            <person name="Martin F.M."/>
            <person name="Hacquard S."/>
        </authorList>
    </citation>
    <scope>NUCLEOTIDE SEQUENCE</scope>
    <source>
        <strain evidence="2">MPI-CAGE-CH-0243</strain>
    </source>
</reference>
<evidence type="ECO:0000313" key="2">
    <source>
        <dbReference type="EMBL" id="KAH7116263.1"/>
    </source>
</evidence>
<dbReference type="AlphaFoldDB" id="A0A9P9DBK6"/>
<evidence type="ECO:0008006" key="4">
    <source>
        <dbReference type="Google" id="ProtNLM"/>
    </source>
</evidence>
<comment type="caution">
    <text evidence="2">The sequence shown here is derived from an EMBL/GenBank/DDBJ whole genome shotgun (WGS) entry which is preliminary data.</text>
</comment>
<gene>
    <name evidence="2" type="ORF">B0J11DRAFT_120437</name>
</gene>
<name>A0A9P9DBK6_9PLEO</name>